<name>A0A1G7S345_9SPHI</name>
<feature type="domain" description="Deacetylase PdaC" evidence="3">
    <location>
        <begin position="50"/>
        <end position="151"/>
    </location>
</feature>
<dbReference type="RefSeq" id="WP_091163309.1">
    <property type="nucleotide sequence ID" value="NZ_FNCG01000002.1"/>
</dbReference>
<keyword evidence="1" id="KW-0732">Signal</keyword>
<dbReference type="Pfam" id="PF13739">
    <property type="entry name" value="PdaC"/>
    <property type="match status" value="1"/>
</dbReference>
<accession>A0A1G7S345</accession>
<dbReference type="PROSITE" id="PS51257">
    <property type="entry name" value="PROKAR_LIPOPROTEIN"/>
    <property type="match status" value="1"/>
</dbReference>
<feature type="domain" description="DUF3298" evidence="2">
    <location>
        <begin position="169"/>
        <end position="247"/>
    </location>
</feature>
<proteinExistence type="predicted"/>
<organism evidence="4 5">
    <name type="scientific">Mucilaginibacter gossypii</name>
    <dbReference type="NCBI Taxonomy" id="551996"/>
    <lineage>
        <taxon>Bacteria</taxon>
        <taxon>Pseudomonadati</taxon>
        <taxon>Bacteroidota</taxon>
        <taxon>Sphingobacteriia</taxon>
        <taxon>Sphingobacteriales</taxon>
        <taxon>Sphingobacteriaceae</taxon>
        <taxon>Mucilaginibacter</taxon>
    </lineage>
</organism>
<keyword evidence="5" id="KW-1185">Reference proteome</keyword>
<evidence type="ECO:0000259" key="2">
    <source>
        <dbReference type="Pfam" id="PF11738"/>
    </source>
</evidence>
<reference evidence="5" key="1">
    <citation type="submission" date="2016-10" db="EMBL/GenBank/DDBJ databases">
        <authorList>
            <person name="Varghese N."/>
            <person name="Submissions S."/>
        </authorList>
    </citation>
    <scope>NUCLEOTIDE SEQUENCE [LARGE SCALE GENOMIC DNA]</scope>
    <source>
        <strain evidence="5">Gh-67</strain>
    </source>
</reference>
<dbReference type="Proteomes" id="UP000199705">
    <property type="component" value="Unassembled WGS sequence"/>
</dbReference>
<dbReference type="EMBL" id="FNCG01000002">
    <property type="protein sequence ID" value="SDG17391.1"/>
    <property type="molecule type" value="Genomic_DNA"/>
</dbReference>
<dbReference type="Pfam" id="PF11738">
    <property type="entry name" value="DUF3298"/>
    <property type="match status" value="1"/>
</dbReference>
<dbReference type="InterPro" id="IPR021729">
    <property type="entry name" value="DUF3298"/>
</dbReference>
<gene>
    <name evidence="4" type="ORF">SAMN05192573_102438</name>
</gene>
<dbReference type="Gene3D" id="3.30.565.40">
    <property type="entry name" value="Fervidobacterium nodosum Rt17-B1 like"/>
    <property type="match status" value="1"/>
</dbReference>
<evidence type="ECO:0000259" key="3">
    <source>
        <dbReference type="Pfam" id="PF13739"/>
    </source>
</evidence>
<evidence type="ECO:0000313" key="5">
    <source>
        <dbReference type="Proteomes" id="UP000199705"/>
    </source>
</evidence>
<feature type="signal peptide" evidence="1">
    <location>
        <begin position="1"/>
        <end position="20"/>
    </location>
</feature>
<protein>
    <recommendedName>
        <fullName evidence="6">DUF3298 and DUF4163 domain-containing protein</fullName>
    </recommendedName>
</protein>
<dbReference type="AlphaFoldDB" id="A0A1G7S345"/>
<dbReference type="STRING" id="551996.SAMN05192573_102438"/>
<dbReference type="Gene3D" id="3.90.640.20">
    <property type="entry name" value="Heat-shock cognate protein, ATPase"/>
    <property type="match status" value="1"/>
</dbReference>
<evidence type="ECO:0000256" key="1">
    <source>
        <dbReference type="SAM" id="SignalP"/>
    </source>
</evidence>
<evidence type="ECO:0000313" key="4">
    <source>
        <dbReference type="EMBL" id="SDG17391.1"/>
    </source>
</evidence>
<evidence type="ECO:0008006" key="6">
    <source>
        <dbReference type="Google" id="ProtNLM"/>
    </source>
</evidence>
<dbReference type="InterPro" id="IPR037126">
    <property type="entry name" value="PdaC/RsiV-like_sf"/>
</dbReference>
<dbReference type="InterPro" id="IPR025303">
    <property type="entry name" value="PdaC"/>
</dbReference>
<feature type="chain" id="PRO_5011672472" description="DUF3298 and DUF4163 domain-containing protein" evidence="1">
    <location>
        <begin position="21"/>
        <end position="265"/>
    </location>
</feature>
<sequence>MKNLCLAFFLAMGLSSCQWGVPNKIPERSFDTLRYAYKVIKARAADCGAKADSACTVVKINYPLFDSDKILNDTIIRKLTSMFAMDGRPDTSLELMTKKFLKSYDEFRKTNLRPGMFFTLDDSVKVIHQDSSLTTLEVRGYSYTGGAHGSTSVGFINWDTKAGKDLKLDDVLVDGYHDKLNAVAEKIFRKNEKLSDTASLATNYFFKDNKFALNTNFSITPLGIKFLYNQYDIKPYAAGITELFIPYAQIKSLVQPGSVVSQFIK</sequence>